<dbReference type="InterPro" id="IPR015943">
    <property type="entry name" value="WD40/YVTN_repeat-like_dom_sf"/>
</dbReference>
<dbReference type="InterPro" id="IPR048616">
    <property type="entry name" value="MED16_bridge"/>
</dbReference>
<dbReference type="PANTHER" id="PTHR13224:SF6">
    <property type="entry name" value="MEDIATOR OF RNA POLYMERASE II TRANSCRIPTION SUBUNIT 16"/>
    <property type="match status" value="1"/>
</dbReference>
<dbReference type="Gene3D" id="2.130.10.10">
    <property type="entry name" value="YVTN repeat-like/Quinoprotein amine dehydrogenase"/>
    <property type="match status" value="1"/>
</dbReference>
<evidence type="ECO:0000256" key="8">
    <source>
        <dbReference type="ARBA" id="ARBA00023163"/>
    </source>
</evidence>
<evidence type="ECO:0000256" key="1">
    <source>
        <dbReference type="ARBA" id="ARBA00004123"/>
    </source>
</evidence>
<dbReference type="InterPro" id="IPR021665">
    <property type="entry name" value="Mediator_Med16_N"/>
</dbReference>
<organism evidence="15 16">
    <name type="scientific">Octopus sinensis</name>
    <name type="common">East Asian common octopus</name>
    <dbReference type="NCBI Taxonomy" id="2607531"/>
    <lineage>
        <taxon>Eukaryota</taxon>
        <taxon>Metazoa</taxon>
        <taxon>Spiralia</taxon>
        <taxon>Lophotrochozoa</taxon>
        <taxon>Mollusca</taxon>
        <taxon>Cephalopoda</taxon>
        <taxon>Coleoidea</taxon>
        <taxon>Octopodiformes</taxon>
        <taxon>Octopoda</taxon>
        <taxon>Incirrata</taxon>
        <taxon>Octopodidae</taxon>
        <taxon>Octopus</taxon>
    </lineage>
</organism>
<dbReference type="Proteomes" id="UP000515154">
    <property type="component" value="Linkage group LG13"/>
</dbReference>
<evidence type="ECO:0000256" key="2">
    <source>
        <dbReference type="ARBA" id="ARBA00006543"/>
    </source>
</evidence>
<reference evidence="16" key="1">
    <citation type="submission" date="2025-08" db="UniProtKB">
        <authorList>
            <consortium name="RefSeq"/>
        </authorList>
    </citation>
    <scope>IDENTIFICATION</scope>
</reference>
<dbReference type="AlphaFoldDB" id="A0A6P7T1Q7"/>
<evidence type="ECO:0000256" key="3">
    <source>
        <dbReference type="ARBA" id="ARBA00019614"/>
    </source>
</evidence>
<keyword evidence="4" id="KW-0853">WD repeat</keyword>
<evidence type="ECO:0000256" key="7">
    <source>
        <dbReference type="ARBA" id="ARBA00023159"/>
    </source>
</evidence>
<feature type="domain" description="Mediator of RNA polymerase II transcription subunit 16 central helical bridge" evidence="13">
    <location>
        <begin position="475"/>
        <end position="664"/>
    </location>
</feature>
<dbReference type="Pfam" id="PF20718">
    <property type="entry name" value="Med16_bridge"/>
    <property type="match status" value="1"/>
</dbReference>
<dbReference type="GO" id="GO:0045893">
    <property type="term" value="P:positive regulation of DNA-templated transcription"/>
    <property type="evidence" value="ECO:0007669"/>
    <property type="project" value="TreeGrafter"/>
</dbReference>
<dbReference type="SUPFAM" id="SSF69322">
    <property type="entry name" value="Tricorn protease domain 2"/>
    <property type="match status" value="1"/>
</dbReference>
<dbReference type="InterPro" id="IPR048339">
    <property type="entry name" value="Mediator_Med16_C"/>
</dbReference>
<keyword evidence="8 11" id="KW-0804">Transcription</keyword>
<dbReference type="RefSeq" id="XP_029644315.1">
    <property type="nucleotide sequence ID" value="XM_029788455.2"/>
</dbReference>
<evidence type="ECO:0000259" key="12">
    <source>
        <dbReference type="Pfam" id="PF11635"/>
    </source>
</evidence>
<feature type="domain" description="Mediator complex subunit Med16 N-terminal" evidence="12">
    <location>
        <begin position="121"/>
        <end position="407"/>
    </location>
</feature>
<comment type="similarity">
    <text evidence="2 11">Belongs to the Mediator complex subunit 16 family.</text>
</comment>
<name>A0A6P7T1Q7_9MOLL</name>
<proteinExistence type="inferred from homology"/>
<dbReference type="PANTHER" id="PTHR13224">
    <property type="entry name" value="THYROID HORMONE RECEPTOR-ASSOCIATED PROTEIN-RELATED"/>
    <property type="match status" value="1"/>
</dbReference>
<comment type="subcellular location">
    <subcellularLocation>
        <location evidence="1 11">Nucleus</location>
    </subcellularLocation>
</comment>
<evidence type="ECO:0000256" key="9">
    <source>
        <dbReference type="ARBA" id="ARBA00023242"/>
    </source>
</evidence>
<evidence type="ECO:0000256" key="5">
    <source>
        <dbReference type="ARBA" id="ARBA00022737"/>
    </source>
</evidence>
<evidence type="ECO:0000313" key="16">
    <source>
        <dbReference type="RefSeq" id="XP_029644315.1"/>
    </source>
</evidence>
<evidence type="ECO:0000256" key="11">
    <source>
        <dbReference type="RuleBase" id="RU364149"/>
    </source>
</evidence>
<evidence type="ECO:0000259" key="13">
    <source>
        <dbReference type="Pfam" id="PF20718"/>
    </source>
</evidence>
<evidence type="ECO:0000256" key="10">
    <source>
        <dbReference type="ARBA" id="ARBA00032015"/>
    </source>
</evidence>
<comment type="function">
    <text evidence="11">Component of the Mediator complex, a coactivator involved in the regulated transcription of nearly all RNA polymerase II-dependent genes. Mediator functions as a bridge to convey information from gene-specific regulatory proteins to the basal RNA polymerase II transcription machinery. Mediator is recruited to promoters by direct interactions with regulatory proteins and serves as a scaffold for the assembly of a functional preinitiation complex with RNA polymerase II and the general transcription factors.</text>
</comment>
<feature type="domain" description="Mediator complex subunit 16 C-terminal" evidence="14">
    <location>
        <begin position="772"/>
        <end position="835"/>
    </location>
</feature>
<evidence type="ECO:0000256" key="6">
    <source>
        <dbReference type="ARBA" id="ARBA00023015"/>
    </source>
</evidence>
<evidence type="ECO:0000313" key="15">
    <source>
        <dbReference type="Proteomes" id="UP000515154"/>
    </source>
</evidence>
<evidence type="ECO:0000256" key="4">
    <source>
        <dbReference type="ARBA" id="ARBA00022574"/>
    </source>
</evidence>
<dbReference type="Pfam" id="PF11635">
    <property type="entry name" value="Med16_N"/>
    <property type="match status" value="1"/>
</dbReference>
<keyword evidence="9 11" id="KW-0539">Nucleus</keyword>
<sequence length="839" mass="93907">MEVVYVIKNPAKVSSELYDWCPDDQICCSLSCKNILAFSSASDDRDECEPVSATQVQVLDLDKPWMVYKVATFPSQVVNLVWDRNGTHLLIATSEGQLDIWQIKDHMLNKWSCLGEVQLSGEDILSLAWLHNGVLIRFNADKRDNLKYREKFPHTLFSPSLSDFGGRPLDGFVCVTSTGLVSVGLIQNTEPRIRSYVESLSPAHLRASLADIAYNANGDLMIATTDGMPSSAIQCFLVSLSMEQTSCVITSRASASLYVKCHTEASGGVGVVGRPTGPTAASGVDQQNFCVTHVQFVNKDYSDTLVICVGGQNFSWIDFWQLVEQTHSLHRMFHTNSKPNTVYKTPKWMHKATVTHNTMVTAIAGPKLPTMPCGMETSGFTPYIAVAYRNGIIKLIHRYSFQVIYNCCVDQFRELSIPEKRNLNHNQPPSHLSVLLQTHSSCGMIGVKDNNIYLFRSVNTNDAGVQMSPSYIVLLLEYAATTGWDWWDILLATKQSMIEDICQKLNDNFQKQPTAVQELMCSRLLAIKMALYKSSANSYHLAADCQAKLLLYTIASVFKGILRPRQISSQDNNPAEKLSMLCNKSSESELLILLTNLEFSDFLVDAASLQSFQPLIQWIADFTLHLLGSIPLQQSYSDIPGSLLIRDSSVLSVLRELFVIIRLWGHINPNCLPFFTMNSSIECMSHLFKLLTKAWLCVKEGGSVEYEEGLVSDCCHLTSEVMIRNTRQTFSQDTLGYAIFHQSTPQSFQIGVEPNYVYSCKQKQQFMTIPDITTESKQMYDIVRQINLGEKPAEPVRECSRCGAVSLIQSISSATSMKAWEKRWASACLCGGQWKWTIT</sequence>
<comment type="subunit">
    <text evidence="11">Component of the Mediator complex.</text>
</comment>
<protein>
    <recommendedName>
        <fullName evidence="3 11">Mediator of RNA polymerase II transcription subunit 16</fullName>
    </recommendedName>
    <alternativeName>
        <fullName evidence="10 11">Mediator complex subunit 16</fullName>
    </alternativeName>
</protein>
<gene>
    <name evidence="16" type="primary">LOC115218565</name>
    <name evidence="11" type="synonym">MED16</name>
</gene>
<dbReference type="KEGG" id="osn:115218565"/>
<dbReference type="InterPro" id="IPR048338">
    <property type="entry name" value="Mediator_Med16"/>
</dbReference>
<accession>A0A6P7T1Q7</accession>
<keyword evidence="5" id="KW-0677">Repeat</keyword>
<dbReference type="Pfam" id="PF20719">
    <property type="entry name" value="Med16_C"/>
    <property type="match status" value="1"/>
</dbReference>
<keyword evidence="15" id="KW-1185">Reference proteome</keyword>
<keyword evidence="6 11" id="KW-0805">Transcription regulation</keyword>
<keyword evidence="7 11" id="KW-0010">Activator</keyword>
<evidence type="ECO:0000259" key="14">
    <source>
        <dbReference type="Pfam" id="PF20719"/>
    </source>
</evidence>
<dbReference type="GO" id="GO:0016592">
    <property type="term" value="C:mediator complex"/>
    <property type="evidence" value="ECO:0007669"/>
    <property type="project" value="InterPro"/>
</dbReference>